<dbReference type="AlphaFoldDB" id="A0A9P5PPP9"/>
<feature type="region of interest" description="Disordered" evidence="1">
    <location>
        <begin position="224"/>
        <end position="251"/>
    </location>
</feature>
<proteinExistence type="predicted"/>
<gene>
    <name evidence="4" type="ORF">BDP27DRAFT_1447369</name>
</gene>
<keyword evidence="3" id="KW-0732">Signal</keyword>
<comment type="caution">
    <text evidence="4">The sequence shown here is derived from an EMBL/GenBank/DDBJ whole genome shotgun (WGS) entry which is preliminary data.</text>
</comment>
<dbReference type="EMBL" id="JADNRY010000046">
    <property type="protein sequence ID" value="KAF9069854.1"/>
    <property type="molecule type" value="Genomic_DNA"/>
</dbReference>
<feature type="signal peptide" evidence="3">
    <location>
        <begin position="1"/>
        <end position="19"/>
    </location>
</feature>
<evidence type="ECO:0000313" key="4">
    <source>
        <dbReference type="EMBL" id="KAF9069854.1"/>
    </source>
</evidence>
<organism evidence="4 5">
    <name type="scientific">Rhodocollybia butyracea</name>
    <dbReference type="NCBI Taxonomy" id="206335"/>
    <lineage>
        <taxon>Eukaryota</taxon>
        <taxon>Fungi</taxon>
        <taxon>Dikarya</taxon>
        <taxon>Basidiomycota</taxon>
        <taxon>Agaricomycotina</taxon>
        <taxon>Agaricomycetes</taxon>
        <taxon>Agaricomycetidae</taxon>
        <taxon>Agaricales</taxon>
        <taxon>Marasmiineae</taxon>
        <taxon>Omphalotaceae</taxon>
        <taxon>Rhodocollybia</taxon>
    </lineage>
</organism>
<dbReference type="Proteomes" id="UP000772434">
    <property type="component" value="Unassembled WGS sequence"/>
</dbReference>
<evidence type="ECO:0000256" key="1">
    <source>
        <dbReference type="SAM" id="MobiDB-lite"/>
    </source>
</evidence>
<feature type="chain" id="PRO_5040127657" evidence="3">
    <location>
        <begin position="20"/>
        <end position="251"/>
    </location>
</feature>
<reference evidence="4" key="1">
    <citation type="submission" date="2020-11" db="EMBL/GenBank/DDBJ databases">
        <authorList>
            <consortium name="DOE Joint Genome Institute"/>
            <person name="Ahrendt S."/>
            <person name="Riley R."/>
            <person name="Andreopoulos W."/>
            <person name="Labutti K."/>
            <person name="Pangilinan J."/>
            <person name="Ruiz-Duenas F.J."/>
            <person name="Barrasa J.M."/>
            <person name="Sanchez-Garcia M."/>
            <person name="Camarero S."/>
            <person name="Miyauchi S."/>
            <person name="Serrano A."/>
            <person name="Linde D."/>
            <person name="Babiker R."/>
            <person name="Drula E."/>
            <person name="Ayuso-Fernandez I."/>
            <person name="Pacheco R."/>
            <person name="Padilla G."/>
            <person name="Ferreira P."/>
            <person name="Barriuso J."/>
            <person name="Kellner H."/>
            <person name="Castanera R."/>
            <person name="Alfaro M."/>
            <person name="Ramirez L."/>
            <person name="Pisabarro A.G."/>
            <person name="Kuo A."/>
            <person name="Tritt A."/>
            <person name="Lipzen A."/>
            <person name="He G."/>
            <person name="Yan M."/>
            <person name="Ng V."/>
            <person name="Cullen D."/>
            <person name="Martin F."/>
            <person name="Rosso M.-N."/>
            <person name="Henrissat B."/>
            <person name="Hibbett D."/>
            <person name="Martinez A.T."/>
            <person name="Grigoriev I.V."/>
        </authorList>
    </citation>
    <scope>NUCLEOTIDE SEQUENCE</scope>
    <source>
        <strain evidence="4">AH 40177</strain>
    </source>
</reference>
<keyword evidence="2" id="KW-0812">Transmembrane</keyword>
<feature type="region of interest" description="Disordered" evidence="1">
    <location>
        <begin position="138"/>
        <end position="162"/>
    </location>
</feature>
<feature type="transmembrane region" description="Helical" evidence="2">
    <location>
        <begin position="169"/>
        <end position="190"/>
    </location>
</feature>
<accession>A0A9P5PPP9</accession>
<keyword evidence="2" id="KW-0472">Membrane</keyword>
<keyword evidence="5" id="KW-1185">Reference proteome</keyword>
<keyword evidence="2" id="KW-1133">Transmembrane helix</keyword>
<protein>
    <submittedName>
        <fullName evidence="4">Uncharacterized protein</fullName>
    </submittedName>
</protein>
<evidence type="ECO:0000256" key="2">
    <source>
        <dbReference type="SAM" id="Phobius"/>
    </source>
</evidence>
<name>A0A9P5PPP9_9AGAR</name>
<sequence length="251" mass="27376">MHAISFGFLVALLFAPSRSTCLRFYALPPPPLDKDPQSIIIGWNMNTTNSSVTGANVSTDAQSSPQFLSVVTHSKFFSQSWGVLERLEINSSELPVNITVQGIGTDNEALGGPTNLTWPMDPWSPSAITIYIGTSPSTSTFPTSTSTSTSTAASLTDSSQPTHIGTPTIAGATIGAVALILLIVAFLLWLRRRRRQTSASVLRFDRDKMVREVESGEFESYQGRIPSMLKNHPRDSFDTQTVYDQDTDVKE</sequence>
<evidence type="ECO:0000313" key="5">
    <source>
        <dbReference type="Proteomes" id="UP000772434"/>
    </source>
</evidence>
<evidence type="ECO:0000256" key="3">
    <source>
        <dbReference type="SAM" id="SignalP"/>
    </source>
</evidence>